<dbReference type="GO" id="GO:0032040">
    <property type="term" value="C:small-subunit processome"/>
    <property type="evidence" value="ECO:0007669"/>
    <property type="project" value="TreeGrafter"/>
</dbReference>
<feature type="region of interest" description="Disordered" evidence="11">
    <location>
        <begin position="1"/>
        <end position="47"/>
    </location>
</feature>
<keyword evidence="6 10" id="KW-0694">RNA-binding</keyword>
<evidence type="ECO:0000259" key="17">
    <source>
        <dbReference type="Pfam" id="PF17407"/>
    </source>
</evidence>
<evidence type="ECO:0000256" key="1">
    <source>
        <dbReference type="ARBA" id="ARBA00004286"/>
    </source>
</evidence>
<dbReference type="FunFam" id="3.30.70.3030:FF:000008">
    <property type="entry name" value="Nucleolar protein 6"/>
    <property type="match status" value="1"/>
</dbReference>
<keyword evidence="18" id="KW-1185">Reference proteome</keyword>
<evidence type="ECO:0000256" key="10">
    <source>
        <dbReference type="RuleBase" id="RU364032"/>
    </source>
</evidence>
<evidence type="ECO:0000256" key="5">
    <source>
        <dbReference type="ARBA" id="ARBA00022454"/>
    </source>
</evidence>
<proteinExistence type="inferred from homology"/>
<dbReference type="GeneID" id="111602990"/>
<evidence type="ECO:0000313" key="19">
    <source>
        <dbReference type="RefSeq" id="XP_023176155.2"/>
    </source>
</evidence>
<evidence type="ECO:0000256" key="4">
    <source>
        <dbReference type="ARBA" id="ARBA00016437"/>
    </source>
</evidence>
<dbReference type="InterPro" id="IPR035367">
    <property type="entry name" value="Nrap_D2"/>
</dbReference>
<dbReference type="InterPro" id="IPR035371">
    <property type="entry name" value="Nrap_D6"/>
</dbReference>
<feature type="domain" description="Nrap protein" evidence="14">
    <location>
        <begin position="459"/>
        <end position="622"/>
    </location>
</feature>
<name>A0A6J1MGG0_DROHY</name>
<evidence type="ECO:0000256" key="8">
    <source>
        <dbReference type="ARBA" id="ARBA00035000"/>
    </source>
</evidence>
<keyword evidence="7 10" id="KW-0539">Nucleus</keyword>
<dbReference type="OMA" id="NPHGGKE"/>
<dbReference type="Proteomes" id="UP000504633">
    <property type="component" value="Unplaced"/>
</dbReference>
<dbReference type="CTD" id="41973"/>
<dbReference type="InterPro" id="IPR035370">
    <property type="entry name" value="Nrap_D5"/>
</dbReference>
<dbReference type="GO" id="GO:0006409">
    <property type="term" value="P:tRNA export from nucleus"/>
    <property type="evidence" value="ECO:0007669"/>
    <property type="project" value="TreeGrafter"/>
</dbReference>
<evidence type="ECO:0000259" key="13">
    <source>
        <dbReference type="Pfam" id="PF17403"/>
    </source>
</evidence>
<evidence type="ECO:0000256" key="9">
    <source>
        <dbReference type="ARBA" id="ARBA00035020"/>
    </source>
</evidence>
<evidence type="ECO:0000259" key="16">
    <source>
        <dbReference type="Pfam" id="PF17406"/>
    </source>
</evidence>
<organism evidence="18 19">
    <name type="scientific">Drosophila hydei</name>
    <name type="common">Fruit fly</name>
    <dbReference type="NCBI Taxonomy" id="7224"/>
    <lineage>
        <taxon>Eukaryota</taxon>
        <taxon>Metazoa</taxon>
        <taxon>Ecdysozoa</taxon>
        <taxon>Arthropoda</taxon>
        <taxon>Hexapoda</taxon>
        <taxon>Insecta</taxon>
        <taxon>Pterygota</taxon>
        <taxon>Neoptera</taxon>
        <taxon>Endopterygota</taxon>
        <taxon>Diptera</taxon>
        <taxon>Brachycera</taxon>
        <taxon>Muscomorpha</taxon>
        <taxon>Ephydroidea</taxon>
        <taxon>Drosophilidae</taxon>
        <taxon>Drosophila</taxon>
    </lineage>
</organism>
<dbReference type="Pfam" id="PF03813">
    <property type="entry name" value="Nrap"/>
    <property type="match status" value="1"/>
</dbReference>
<evidence type="ECO:0000259" key="15">
    <source>
        <dbReference type="Pfam" id="PF17405"/>
    </source>
</evidence>
<accession>A0A6J1MGG0</accession>
<feature type="compositionally biased region" description="Polar residues" evidence="11">
    <location>
        <begin position="1"/>
        <end position="31"/>
    </location>
</feature>
<evidence type="ECO:0000256" key="2">
    <source>
        <dbReference type="ARBA" id="ARBA00004604"/>
    </source>
</evidence>
<dbReference type="InterPro" id="IPR035082">
    <property type="entry name" value="Nrap_D1"/>
</dbReference>
<dbReference type="Gene3D" id="3.30.70.3030">
    <property type="match status" value="1"/>
</dbReference>
<dbReference type="Gene3D" id="1.10.1410.10">
    <property type="match status" value="2"/>
</dbReference>
<dbReference type="FunFam" id="1.10.1410.10:FF:000006">
    <property type="entry name" value="Nucleolar protein 6"/>
    <property type="match status" value="1"/>
</dbReference>
<evidence type="ECO:0000256" key="7">
    <source>
        <dbReference type="ARBA" id="ARBA00023242"/>
    </source>
</evidence>
<comment type="subcellular location">
    <subcellularLocation>
        <location evidence="1">Chromosome</location>
    </subcellularLocation>
    <subcellularLocation>
        <location evidence="2 10">Nucleus</location>
        <location evidence="2 10">Nucleolus</location>
    </subcellularLocation>
</comment>
<dbReference type="GO" id="GO:0034456">
    <property type="term" value="C:UTP-C complex"/>
    <property type="evidence" value="ECO:0007669"/>
    <property type="project" value="TreeGrafter"/>
</dbReference>
<dbReference type="GO" id="GO:0005694">
    <property type="term" value="C:chromosome"/>
    <property type="evidence" value="ECO:0007669"/>
    <property type="project" value="UniProtKB-SubCell"/>
</dbReference>
<feature type="domain" description="Nrap protein" evidence="12">
    <location>
        <begin position="174"/>
        <end position="314"/>
    </location>
</feature>
<dbReference type="Pfam" id="PF17407">
    <property type="entry name" value="Nrap_D6"/>
    <property type="match status" value="1"/>
</dbReference>
<dbReference type="GO" id="GO:0032545">
    <property type="term" value="C:CURI complex"/>
    <property type="evidence" value="ECO:0007669"/>
    <property type="project" value="TreeGrafter"/>
</dbReference>
<evidence type="ECO:0000259" key="12">
    <source>
        <dbReference type="Pfam" id="PF03813"/>
    </source>
</evidence>
<comment type="subunit">
    <text evidence="9">Part of the small subunit (SSU) processome, composed of more than 70 proteins and the RNA chaperone small nucleolar RNA (snoRNA) U3.</text>
</comment>
<evidence type="ECO:0000256" key="3">
    <source>
        <dbReference type="ARBA" id="ARBA00006674"/>
    </source>
</evidence>
<dbReference type="AlphaFoldDB" id="A0A6J1MGG0"/>
<dbReference type="PANTHER" id="PTHR17972">
    <property type="entry name" value="NUCLEOLAR RNA-ASSOCIATED PROTEIN"/>
    <property type="match status" value="1"/>
</dbReference>
<feature type="domain" description="Nrap protein" evidence="16">
    <location>
        <begin position="840"/>
        <end position="986"/>
    </location>
</feature>
<evidence type="ECO:0000259" key="14">
    <source>
        <dbReference type="Pfam" id="PF17404"/>
    </source>
</evidence>
<dbReference type="GO" id="GO:0006364">
    <property type="term" value="P:rRNA processing"/>
    <property type="evidence" value="ECO:0007669"/>
    <property type="project" value="TreeGrafter"/>
</dbReference>
<dbReference type="KEGG" id="dhe:111602990"/>
<evidence type="ECO:0000313" key="18">
    <source>
        <dbReference type="Proteomes" id="UP000504633"/>
    </source>
</evidence>
<sequence>MGRIKNNQCQKETSLTDSHSDSDQAVGTSSDDGFDEPKPITAHKRKVPFVKSEAKKKKLKHTEENVKPPTLEEIKEIRDTRNLFHSNLFKLQVKEMLEELQLKTKYSTYIESWIETFTTAVHEFKDGLLDNCQLEVPLHLHKKSFNFQFLTPTSEPKLIGAAATGTVLGPKLVVDVALEMPETCFQKDDYRNLIYDQKRALYLATVASKLKQLPAFAADQFAYNFHANNPLKPVLELTPAAKIGKHLSFRLFITAPVNIFKLSRFVPWNNNIRPSIFGDEWDESEALPSTPHYNANVLFDLTQAENQKLLQSTFTGHRNFQDGLLLLKVWLRQRQLDVGFSGFSAHIIAAYIVYLKQHRLLHQSSSSYQVARTVWNQLANSDWTQGITLCQQQPHQLSTLAGYYDVCFMDVTGYYNLCASLPLAVYKAVCAEAKLAVELLNDVKVNSFSHIFMQKSPLYMRMDNILKITNPASVDQLLQLHVKPHVKYDYANYAHPQLLKLLTDLLQKGLGQRVHAIVPLEVPSKSWTVDSKAPAIGHCLTLGFILDPEHAFEVLDKGPATNEDPDGAAEFRKFWGDKSNLRRFQDGSITEAVVWAAATDAPSQKRLIVRNIVLHLLEKHLQLDSSDVQYIASELDVVYSLTPSFKVAKLQTKLKLVQETDAEALTPHVIHCFDALARQLHSLEDLPLDIVSISGISPVFRYCEPQPLLPQARLVSDRMHAGHVLRVIIQLSPSGKWPNELGALRSLKTAFLIKIGQQLKEQQHLHSHLCKEGLLVLKQGYCFLLELAHSKELALLKQQQTERGVTTYMDNPASRELERRHYILPRVSGALHALHQSQSTFGPTVLIAKRWLATQLLDDGLWPSIATELLVAHLFQQRQTPHPTVAPQTGFIRFLQLLAHSDWGSEMFLLNFNNTWTEQQITDLEHSYRSERDSYPGLYLATAYDQQHAGRLWTTEECPSKPVLGRVTILARHALELIESSLMSPTIRFVRPAQLFMASGDGYDLVIELKPDLLPNTLCYDLGSSFLPISLRNFRLPLAGSDQLAKIVQQLRSAYSEYAAFFYNPHGGKELAIVWRPASEFAPKPFKVNELRASTPCSNGKVQVVRDTLVEDFKLLLKDFYLRISTPDQLKREQRNHNKPKRYFNDQSESYKPQKKKKKEPVTNLTGPKKRLTKSKSLSALC</sequence>
<dbReference type="RefSeq" id="XP_023176155.2">
    <property type="nucleotide sequence ID" value="XM_023320387.2"/>
</dbReference>
<keyword evidence="5" id="KW-0158">Chromosome</keyword>
<reference evidence="19" key="1">
    <citation type="submission" date="2025-08" db="UniProtKB">
        <authorList>
            <consortium name="RefSeq"/>
        </authorList>
    </citation>
    <scope>IDENTIFICATION</scope>
    <source>
        <strain evidence="19">15085-1641.00</strain>
        <tissue evidence="19">Whole body</tissue>
    </source>
</reference>
<dbReference type="InterPro" id="IPR035369">
    <property type="entry name" value="Nrap_D4"/>
</dbReference>
<dbReference type="GO" id="GO:0003723">
    <property type="term" value="F:RNA binding"/>
    <property type="evidence" value="ECO:0007669"/>
    <property type="project" value="UniProtKB-KW"/>
</dbReference>
<dbReference type="InterPro" id="IPR005554">
    <property type="entry name" value="NOL6/Upt22"/>
</dbReference>
<dbReference type="Pfam" id="PF17404">
    <property type="entry name" value="Nrap_D3"/>
    <property type="match status" value="1"/>
</dbReference>
<comment type="similarity">
    <text evidence="3 10">Belongs to the NRAP family.</text>
</comment>
<comment type="function">
    <text evidence="8">Part of the small subunit (SSU) processome, first precursor of the small eukaryotic ribosomal subunit. During the assembly of the SSU processome in the nucleolus, many ribosome biogenesis factors, an RNA chaperone and ribosomal proteins associate with the nascent pre-rRNA and work in concert to generate RNA folding, modifications, rearrangements and cleavage as well as targeted degradation of pre-ribosomal RNA by the RNA exosome.</text>
</comment>
<evidence type="ECO:0000256" key="11">
    <source>
        <dbReference type="SAM" id="MobiDB-lite"/>
    </source>
</evidence>
<feature type="region of interest" description="Disordered" evidence="11">
    <location>
        <begin position="1131"/>
        <end position="1182"/>
    </location>
</feature>
<gene>
    <name evidence="19" type="primary">LOC111602990</name>
</gene>
<feature type="domain" description="Nrap protein" evidence="17">
    <location>
        <begin position="1002"/>
        <end position="1124"/>
    </location>
</feature>
<feature type="domain" description="Nrap protein" evidence="13">
    <location>
        <begin position="319"/>
        <end position="455"/>
    </location>
</feature>
<dbReference type="Pfam" id="PF17403">
    <property type="entry name" value="Nrap_D2"/>
    <property type="match status" value="1"/>
</dbReference>
<protein>
    <recommendedName>
        <fullName evidence="4 10">Nucleolar protein 6</fullName>
    </recommendedName>
</protein>
<dbReference type="Pfam" id="PF17406">
    <property type="entry name" value="Nrap_D5"/>
    <property type="match status" value="1"/>
</dbReference>
<dbReference type="OrthoDB" id="10251401at2759"/>
<dbReference type="InterPro" id="IPR035368">
    <property type="entry name" value="Nrap_D3"/>
</dbReference>
<dbReference type="PANTHER" id="PTHR17972:SF0">
    <property type="entry name" value="NUCLEOLAR PROTEIN 6"/>
    <property type="match status" value="1"/>
</dbReference>
<dbReference type="FunFam" id="1.10.1410.10:FF:000005">
    <property type="entry name" value="Nucleolar protein 6"/>
    <property type="match status" value="1"/>
</dbReference>
<dbReference type="Pfam" id="PF17405">
    <property type="entry name" value="Nrap_D4"/>
    <property type="match status" value="1"/>
</dbReference>
<feature type="domain" description="Nrap protein" evidence="15">
    <location>
        <begin position="654"/>
        <end position="836"/>
    </location>
</feature>
<evidence type="ECO:0000256" key="6">
    <source>
        <dbReference type="ARBA" id="ARBA00022884"/>
    </source>
</evidence>